<keyword evidence="3" id="KW-1185">Reference proteome</keyword>
<name>A0A3E2XNL0_9FIRM</name>
<dbReference type="AlphaFoldDB" id="A0A3E2XNL0"/>
<evidence type="ECO:0000313" key="3">
    <source>
        <dbReference type="Proteomes" id="UP000261231"/>
    </source>
</evidence>
<comment type="caution">
    <text evidence="2">The sequence shown here is derived from an EMBL/GenBank/DDBJ whole genome shotgun (WGS) entry which is preliminary data.</text>
</comment>
<sequence length="221" mass="25899">MPTGWFGKISWPVFLHCKSTAIIWLHNTHENTPERKYKMPDYILQFFNSSYWALISNVFTAIGVISVILAIVRFVHNRRRKEWKSNVSIQDYPTDYDVEMECRNAIYSKIWTEEPTVGISTIVFRPVDCVIPKLEVYGFDSNGKKDGVIESFSDLTPEDAVCFRLERAECIPQYKIRWYSEYGEYAEHVFSDNLRNGINTVDGIEYRINFVSVLRRALDLR</sequence>
<organism evidence="2 3">
    <name type="scientific">Coprococcus catus</name>
    <dbReference type="NCBI Taxonomy" id="116085"/>
    <lineage>
        <taxon>Bacteria</taxon>
        <taxon>Bacillati</taxon>
        <taxon>Bacillota</taxon>
        <taxon>Clostridia</taxon>
        <taxon>Lachnospirales</taxon>
        <taxon>Lachnospiraceae</taxon>
        <taxon>Coprococcus</taxon>
    </lineage>
</organism>
<gene>
    <name evidence="2" type="ORF">DW747_04855</name>
</gene>
<keyword evidence="1" id="KW-1133">Transmembrane helix</keyword>
<proteinExistence type="predicted"/>
<keyword evidence="1" id="KW-0472">Membrane</keyword>
<feature type="transmembrane region" description="Helical" evidence="1">
    <location>
        <begin position="51"/>
        <end position="75"/>
    </location>
</feature>
<protein>
    <submittedName>
        <fullName evidence="2">Uncharacterized protein</fullName>
    </submittedName>
</protein>
<accession>A0A3E2XNL0</accession>
<evidence type="ECO:0000256" key="1">
    <source>
        <dbReference type="SAM" id="Phobius"/>
    </source>
</evidence>
<evidence type="ECO:0000313" key="2">
    <source>
        <dbReference type="EMBL" id="RGC49281.1"/>
    </source>
</evidence>
<reference evidence="2 3" key="1">
    <citation type="submission" date="2018-08" db="EMBL/GenBank/DDBJ databases">
        <title>A genome reference for cultivated species of the human gut microbiota.</title>
        <authorList>
            <person name="Zou Y."/>
            <person name="Xue W."/>
            <person name="Luo G."/>
        </authorList>
    </citation>
    <scope>NUCLEOTIDE SEQUENCE [LARGE SCALE GENOMIC DNA]</scope>
    <source>
        <strain evidence="2 3">AM28-39</strain>
    </source>
</reference>
<keyword evidence="1" id="KW-0812">Transmembrane</keyword>
<dbReference type="EMBL" id="QVFD01000003">
    <property type="protein sequence ID" value="RGC49281.1"/>
    <property type="molecule type" value="Genomic_DNA"/>
</dbReference>
<dbReference type="Proteomes" id="UP000261231">
    <property type="component" value="Unassembled WGS sequence"/>
</dbReference>